<protein>
    <submittedName>
        <fullName evidence="2">YcaO-like family protein</fullName>
    </submittedName>
</protein>
<gene>
    <name evidence="2" type="ORF">HU830_03180</name>
</gene>
<evidence type="ECO:0000259" key="1">
    <source>
        <dbReference type="PROSITE" id="PS51664"/>
    </source>
</evidence>
<sequence length="512" mass="59760">MIKEYQDRFFISNRRIDFCEDFLFDNLYRNKGIYVSKGIDMTKHNKLEDDILLLMEGQISKTDIFIENIKNDVEFHRHNIPMFLENNTLDSDDEKSINTNFRINNNLEFFNLESQLFDNKFGVIFNMYADIFSKEYMVMGAEISPLPRMRILEVGYGRSLDVKKSKNEAILEALERYSLFSIENPEKIERLSNTIAIKYPKEFDKLISKNIFCVDGTDERNGKKVIVPTQMVNFKHVEDFDLVNETSNGVAVGASLFESKLFGLLEFIERDAFLVFWLKRIILKRIKISSLSKYQIDIINDFENTDKKVYLFDLRIDINMPTILCLIISKKELPATYVSTAANINLNSAIDGALKEAIVAHNIYQNDSNLDNPPKVVSRLEDHYKYYATLERVHTYDFLIKKSEEVDLNLLYKNYHYNFETINTDKKAYEFVLKSIPNKYDVFSVNLSSHWMGKLGLYSTKTLIPGMQTMYFGVDNQRINIERVEYSSQNSINNLISLEEKGRINDAPHPFP</sequence>
<organism evidence="2 3">
    <name type="scientific">Bombilactobacillus apium</name>
    <dbReference type="NCBI Taxonomy" id="2675299"/>
    <lineage>
        <taxon>Bacteria</taxon>
        <taxon>Bacillati</taxon>
        <taxon>Bacillota</taxon>
        <taxon>Bacilli</taxon>
        <taxon>Lactobacillales</taxon>
        <taxon>Lactobacillaceae</taxon>
        <taxon>Bombilactobacillus</taxon>
    </lineage>
</organism>
<dbReference type="Proteomes" id="UP000563523">
    <property type="component" value="Unassembled WGS sequence"/>
</dbReference>
<dbReference type="RefSeq" id="WP_176942336.1">
    <property type="nucleotide sequence ID" value="NZ_JABZEC010000002.1"/>
</dbReference>
<dbReference type="Gene3D" id="3.30.1330.230">
    <property type="match status" value="1"/>
</dbReference>
<dbReference type="PANTHER" id="PTHR37809:SF1">
    <property type="entry name" value="RIBOSOMAL PROTEIN S12 METHYLTHIOTRANSFERASE ACCESSORY FACTOR YCAO"/>
    <property type="match status" value="1"/>
</dbReference>
<comment type="caution">
    <text evidence="2">The sequence shown here is derived from an EMBL/GenBank/DDBJ whole genome shotgun (WGS) entry which is preliminary data.</text>
</comment>
<accession>A0A850QZG8</accession>
<dbReference type="Pfam" id="PF02624">
    <property type="entry name" value="YcaO"/>
    <property type="match status" value="1"/>
</dbReference>
<dbReference type="PROSITE" id="PS51664">
    <property type="entry name" value="YCAO"/>
    <property type="match status" value="1"/>
</dbReference>
<dbReference type="AlphaFoldDB" id="A0A850QZG8"/>
<name>A0A850QZG8_9LACO</name>
<dbReference type="EMBL" id="JABZEC010000002">
    <property type="protein sequence ID" value="NVY96179.1"/>
    <property type="molecule type" value="Genomic_DNA"/>
</dbReference>
<reference evidence="2 3" key="1">
    <citation type="submission" date="2020-06" db="EMBL/GenBank/DDBJ databases">
        <authorList>
            <person name="Kang J."/>
        </authorList>
    </citation>
    <scope>NUCLEOTIDE SEQUENCE [LARGE SCALE GENOMIC DNA]</scope>
    <source>
        <strain evidence="2 3">DCY120</strain>
    </source>
</reference>
<feature type="domain" description="YcaO" evidence="1">
    <location>
        <begin position="155"/>
        <end position="512"/>
    </location>
</feature>
<dbReference type="InterPro" id="IPR003776">
    <property type="entry name" value="YcaO-like_dom"/>
</dbReference>
<evidence type="ECO:0000313" key="3">
    <source>
        <dbReference type="Proteomes" id="UP000563523"/>
    </source>
</evidence>
<evidence type="ECO:0000313" key="2">
    <source>
        <dbReference type="EMBL" id="NVY96179.1"/>
    </source>
</evidence>
<dbReference type="PANTHER" id="PTHR37809">
    <property type="entry name" value="RIBOSOMAL PROTEIN S12 METHYLTHIOTRANSFERASE ACCESSORY FACTOR YCAO"/>
    <property type="match status" value="1"/>
</dbReference>
<proteinExistence type="predicted"/>
<keyword evidence="3" id="KW-1185">Reference proteome</keyword>